<dbReference type="GO" id="GO:0005737">
    <property type="term" value="C:cytoplasm"/>
    <property type="evidence" value="ECO:0007669"/>
    <property type="project" value="TreeGrafter"/>
</dbReference>
<dbReference type="GO" id="GO:0031146">
    <property type="term" value="P:SCF-dependent proteasomal ubiquitin-dependent protein catabolic process"/>
    <property type="evidence" value="ECO:0007669"/>
    <property type="project" value="TreeGrafter"/>
</dbReference>
<evidence type="ECO:0000256" key="5">
    <source>
        <dbReference type="ARBA" id="ARBA00030034"/>
    </source>
</evidence>
<dbReference type="AlphaFoldDB" id="A0A5M3ZEN6"/>
<dbReference type="Pfam" id="PF25499">
    <property type="entry name" value="Beta-prop_pof12"/>
    <property type="match status" value="1"/>
</dbReference>
<feature type="region of interest" description="Disordered" evidence="7">
    <location>
        <begin position="361"/>
        <end position="398"/>
    </location>
</feature>
<feature type="region of interest" description="Disordered" evidence="7">
    <location>
        <begin position="1"/>
        <end position="27"/>
    </location>
</feature>
<comment type="similarity">
    <text evidence="2">Belongs to the WD repeat MET30/SCONB/SCON-2 family.</text>
</comment>
<dbReference type="SUPFAM" id="SSF50978">
    <property type="entry name" value="WD40 repeat-like"/>
    <property type="match status" value="1"/>
</dbReference>
<keyword evidence="9" id="KW-1185">Reference proteome</keyword>
<dbReference type="EMBL" id="BLJY01000015">
    <property type="protein sequence ID" value="GFF21668.1"/>
    <property type="molecule type" value="Genomic_DNA"/>
</dbReference>
<evidence type="ECO:0000256" key="7">
    <source>
        <dbReference type="SAM" id="MobiDB-lite"/>
    </source>
</evidence>
<evidence type="ECO:0000256" key="2">
    <source>
        <dbReference type="ARBA" id="ARBA00007968"/>
    </source>
</evidence>
<dbReference type="PROSITE" id="PS50082">
    <property type="entry name" value="WD_REPEATS_2"/>
    <property type="match status" value="1"/>
</dbReference>
<dbReference type="InterPro" id="IPR036047">
    <property type="entry name" value="F-box-like_dom_sf"/>
</dbReference>
<feature type="region of interest" description="Disordered" evidence="7">
    <location>
        <begin position="487"/>
        <end position="524"/>
    </location>
</feature>
<evidence type="ECO:0000256" key="4">
    <source>
        <dbReference type="ARBA" id="ARBA00015819"/>
    </source>
</evidence>
<comment type="caution">
    <text evidence="8">The sequence shown here is derived from an EMBL/GenBank/DDBJ whole genome shotgun (WGS) entry which is preliminary data.</text>
</comment>
<sequence>MSKRPNDDTLSAPPPSKRSRVTRASNRTADRLSSLSDEILLHILSYLPIPSLLICQSVSRRFHVLAGDSELWKRKYYSRWVRPRARRLANGKRASSLRARFQYSPKVSTWLDHSHLAKEGTATNWKRQYRLRHNWSRGACRVSEVAFPQPPRSSLLVDFCAGYVLTADLDHGLRAWDSGNPKSCLATVPFDGPGPQLANAPTALAASRCPQRDLVYVAVGFESGRFSIYHLDTTTSQLKAHSSHGDSAGAAITAIALSFPYVLMVSDHKDLSLYRVPANEGTSDAAEPPQKAHRLASLTGESILTPMSLSIRVTGGEIISSVVFSFFHIGCGWSLGIQEVHFNQRGEQIASRLTTTVDSQYGLMSAPPSTESAAESRSSHRQNPTSIEPSISHHEPPTSVSYSHPYLLSSHRDNTLTVYLVVSTADGLYVKGGQRLWGHTSSVSTVQVSDRGKAVSVSSHGGEIRIWELETLISLFGTAKAFREEKSIQVSPEKEKQGPRESLTLLSVAPHSETGENRGPTEASCQECQKRGCIGFDDERVLLVRENQLGTRFLELYDFT</sequence>
<dbReference type="Gene3D" id="1.20.1280.50">
    <property type="match status" value="1"/>
</dbReference>
<proteinExistence type="inferred from homology"/>
<comment type="subunit">
    <text evidence="3">Component of the SCF(sconB) E3 ubiquitin ligase complex.</text>
</comment>
<dbReference type="InterPro" id="IPR015943">
    <property type="entry name" value="WD40/YVTN_repeat-like_dom_sf"/>
</dbReference>
<comment type="function">
    <text evidence="1">Component of the SCF(sconB) E3 ubiquitin ligase complex involved in the regulation of sulfur metabolite repression, probably by mediating the inactivation or degradation of the metR transcription factor.</text>
</comment>
<evidence type="ECO:0000313" key="9">
    <source>
        <dbReference type="Proteomes" id="UP000452235"/>
    </source>
</evidence>
<feature type="compositionally biased region" description="Basic and acidic residues" evidence="7">
    <location>
        <begin position="487"/>
        <end position="499"/>
    </location>
</feature>
<name>A0A5M3ZEN6_ASPTE</name>
<dbReference type="VEuPathDB" id="FungiDB:ATEG_10214"/>
<accession>A0A5M3ZEN6</accession>
<dbReference type="PROSITE" id="PS50294">
    <property type="entry name" value="WD_REPEATS_REGION"/>
    <property type="match status" value="1"/>
</dbReference>
<dbReference type="GO" id="GO:0019005">
    <property type="term" value="C:SCF ubiquitin ligase complex"/>
    <property type="evidence" value="ECO:0007669"/>
    <property type="project" value="TreeGrafter"/>
</dbReference>
<dbReference type="InterPro" id="IPR001680">
    <property type="entry name" value="WD40_rpt"/>
</dbReference>
<evidence type="ECO:0000256" key="1">
    <source>
        <dbReference type="ARBA" id="ARBA00002730"/>
    </source>
</evidence>
<reference evidence="8 9" key="1">
    <citation type="submission" date="2020-01" db="EMBL/GenBank/DDBJ databases">
        <title>Aspergillus terreus IFO 6365 whole genome shotgun sequence.</title>
        <authorList>
            <person name="Kanamasa S."/>
            <person name="Takahashi H."/>
        </authorList>
    </citation>
    <scope>NUCLEOTIDE SEQUENCE [LARGE SCALE GENOMIC DNA]</scope>
    <source>
        <strain evidence="8 9">IFO 6365</strain>
    </source>
</reference>
<organism evidence="8 9">
    <name type="scientific">Aspergillus terreus</name>
    <dbReference type="NCBI Taxonomy" id="33178"/>
    <lineage>
        <taxon>Eukaryota</taxon>
        <taxon>Fungi</taxon>
        <taxon>Dikarya</taxon>
        <taxon>Ascomycota</taxon>
        <taxon>Pezizomycotina</taxon>
        <taxon>Eurotiomycetes</taxon>
        <taxon>Eurotiomycetidae</taxon>
        <taxon>Eurotiales</taxon>
        <taxon>Aspergillaceae</taxon>
        <taxon>Aspergillus</taxon>
        <taxon>Aspergillus subgen. Circumdati</taxon>
    </lineage>
</organism>
<feature type="compositionally biased region" description="Low complexity" evidence="7">
    <location>
        <begin position="365"/>
        <end position="376"/>
    </location>
</feature>
<dbReference type="OrthoDB" id="3219396at2759"/>
<gene>
    <name evidence="8" type="ORF">ATEIFO6365_0015024100</name>
</gene>
<dbReference type="PANTHER" id="PTHR12874:SF9">
    <property type="entry name" value="F-BOX ONLY PROTEIN 48"/>
    <property type="match status" value="1"/>
</dbReference>
<dbReference type="Gene3D" id="2.130.10.10">
    <property type="entry name" value="YVTN repeat-like/Quinoprotein amine dehydrogenase"/>
    <property type="match status" value="2"/>
</dbReference>
<dbReference type="PANTHER" id="PTHR12874">
    <property type="entry name" value="F-BOX ONLY PROTEIN 48-RELATED"/>
    <property type="match status" value="1"/>
</dbReference>
<evidence type="ECO:0000256" key="6">
    <source>
        <dbReference type="ARBA" id="ARBA00032113"/>
    </source>
</evidence>
<dbReference type="PROSITE" id="PS50181">
    <property type="entry name" value="FBOX"/>
    <property type="match status" value="1"/>
</dbReference>
<protein>
    <recommendedName>
        <fullName evidence="4">Probable E3 ubiquitin ligase complex SCF subunit sconB</fullName>
    </recommendedName>
    <alternativeName>
        <fullName evidence="6">Sulfur controller B</fullName>
    </alternativeName>
    <alternativeName>
        <fullName evidence="5">Sulfur metabolite repression control protein B</fullName>
    </alternativeName>
</protein>
<dbReference type="SMART" id="SM00256">
    <property type="entry name" value="FBOX"/>
    <property type="match status" value="1"/>
</dbReference>
<evidence type="ECO:0000256" key="3">
    <source>
        <dbReference type="ARBA" id="ARBA00011725"/>
    </source>
</evidence>
<evidence type="ECO:0000313" key="8">
    <source>
        <dbReference type="EMBL" id="GFF21668.1"/>
    </source>
</evidence>
<dbReference type="InterPro" id="IPR001810">
    <property type="entry name" value="F-box_dom"/>
</dbReference>
<dbReference type="SUPFAM" id="SSF81383">
    <property type="entry name" value="F-box domain"/>
    <property type="match status" value="1"/>
</dbReference>
<dbReference type="SMART" id="SM00320">
    <property type="entry name" value="WD40"/>
    <property type="match status" value="2"/>
</dbReference>
<dbReference type="InterPro" id="IPR036322">
    <property type="entry name" value="WD40_repeat_dom_sf"/>
</dbReference>
<dbReference type="Pfam" id="PF12937">
    <property type="entry name" value="F-box-like"/>
    <property type="match status" value="1"/>
</dbReference>
<dbReference type="Proteomes" id="UP000452235">
    <property type="component" value="Unassembled WGS sequence"/>
</dbReference>